<dbReference type="STRING" id="709881.SAMN04489832_0559"/>
<dbReference type="EMBL" id="FSQT01000001">
    <property type="protein sequence ID" value="SIM54900.1"/>
    <property type="molecule type" value="Genomic_DNA"/>
</dbReference>
<keyword evidence="4" id="KW-1185">Reference proteome</keyword>
<dbReference type="AlphaFoldDB" id="A0A1N5U2X8"/>
<accession>A0A1N5U2X8</accession>
<keyword evidence="2" id="KW-0472">Membrane</keyword>
<keyword evidence="2" id="KW-0812">Transmembrane</keyword>
<feature type="transmembrane region" description="Helical" evidence="2">
    <location>
        <begin position="40"/>
        <end position="60"/>
    </location>
</feature>
<evidence type="ECO:0000313" key="4">
    <source>
        <dbReference type="Proteomes" id="UP000185124"/>
    </source>
</evidence>
<dbReference type="Proteomes" id="UP000185124">
    <property type="component" value="Unassembled WGS sequence"/>
</dbReference>
<proteinExistence type="predicted"/>
<evidence type="ECO:0000256" key="1">
    <source>
        <dbReference type="SAM" id="MobiDB-lite"/>
    </source>
</evidence>
<sequence length="118" mass="12324">MERRRRALVWAGASATALTVTVMSAYFLSVGLDEADKLASSIGALIGVAGLGATACGLLMGRSDGNRSDSAAPATDLAEGGAMSTTRGARDFTVHMNAEVNDHGRVFQSARDQHIEER</sequence>
<feature type="region of interest" description="Disordered" evidence="1">
    <location>
        <begin position="64"/>
        <end position="83"/>
    </location>
</feature>
<feature type="transmembrane region" description="Helical" evidence="2">
    <location>
        <begin position="7"/>
        <end position="28"/>
    </location>
</feature>
<gene>
    <name evidence="3" type="ORF">SAMN04489832_0559</name>
</gene>
<reference evidence="4" key="1">
    <citation type="submission" date="2016-12" db="EMBL/GenBank/DDBJ databases">
        <authorList>
            <person name="Varghese N."/>
            <person name="Submissions S."/>
        </authorList>
    </citation>
    <scope>NUCLEOTIDE SEQUENCE [LARGE SCALE GENOMIC DNA]</scope>
    <source>
        <strain evidence="4">DSM 45599</strain>
    </source>
</reference>
<protein>
    <submittedName>
        <fullName evidence="3">Uncharacterized protein</fullName>
    </submittedName>
</protein>
<evidence type="ECO:0000256" key="2">
    <source>
        <dbReference type="SAM" id="Phobius"/>
    </source>
</evidence>
<organism evidence="3 4">
    <name type="scientific">Micromonospora cremea</name>
    <dbReference type="NCBI Taxonomy" id="709881"/>
    <lineage>
        <taxon>Bacteria</taxon>
        <taxon>Bacillati</taxon>
        <taxon>Actinomycetota</taxon>
        <taxon>Actinomycetes</taxon>
        <taxon>Micromonosporales</taxon>
        <taxon>Micromonosporaceae</taxon>
        <taxon>Micromonospora</taxon>
    </lineage>
</organism>
<keyword evidence="2" id="KW-1133">Transmembrane helix</keyword>
<name>A0A1N5U2X8_9ACTN</name>
<evidence type="ECO:0000313" key="3">
    <source>
        <dbReference type="EMBL" id="SIM54900.1"/>
    </source>
</evidence>